<protein>
    <submittedName>
        <fullName evidence="2">Uncharacterized protein</fullName>
    </submittedName>
</protein>
<keyword evidence="1" id="KW-0472">Membrane</keyword>
<keyword evidence="3" id="KW-1185">Reference proteome</keyword>
<feature type="transmembrane region" description="Helical" evidence="1">
    <location>
        <begin position="12"/>
        <end position="31"/>
    </location>
</feature>
<keyword evidence="1" id="KW-1133">Transmembrane helix</keyword>
<keyword evidence="1" id="KW-0812">Transmembrane</keyword>
<dbReference type="EMBL" id="FRAV01000014">
    <property type="protein sequence ID" value="SHL23010.1"/>
    <property type="molecule type" value="Genomic_DNA"/>
</dbReference>
<evidence type="ECO:0000313" key="3">
    <source>
        <dbReference type="Proteomes" id="UP000184364"/>
    </source>
</evidence>
<reference evidence="3" key="1">
    <citation type="submission" date="2016-11" db="EMBL/GenBank/DDBJ databases">
        <authorList>
            <person name="Varghese N."/>
            <person name="Submissions S."/>
        </authorList>
    </citation>
    <scope>NUCLEOTIDE SEQUENCE [LARGE SCALE GENOMIC DNA]</scope>
    <source>
        <strain evidence="3">DSM 26899</strain>
    </source>
</reference>
<evidence type="ECO:0000313" key="2">
    <source>
        <dbReference type="EMBL" id="SHL23010.1"/>
    </source>
</evidence>
<gene>
    <name evidence="2" type="ORF">SAMN05444267_101451</name>
</gene>
<proteinExistence type="predicted"/>
<organism evidence="2 3">
    <name type="scientific">Chryseobacterium polytrichastri</name>
    <dbReference type="NCBI Taxonomy" id="1302687"/>
    <lineage>
        <taxon>Bacteria</taxon>
        <taxon>Pseudomonadati</taxon>
        <taxon>Bacteroidota</taxon>
        <taxon>Flavobacteriia</taxon>
        <taxon>Flavobacteriales</taxon>
        <taxon>Weeksellaceae</taxon>
        <taxon>Chryseobacterium group</taxon>
        <taxon>Chryseobacterium</taxon>
    </lineage>
</organism>
<dbReference type="STRING" id="1302687.SAMN05444267_101451"/>
<accession>A0A1M6YY06</accession>
<evidence type="ECO:0000256" key="1">
    <source>
        <dbReference type="SAM" id="Phobius"/>
    </source>
</evidence>
<sequence>MTILFLKLKSLNKILIMLGLFCYMICFGQIIPNLEGQYYVKENKANFYIFNKNQFVILGYATIIKGKIEIANNEVIFKLDHPNNEFLLYGRSSADEKIFFDANMLRYKISMDNSNVKEKEALLDLIQRDKNDYGYCRSHKLFLPNNRINHLWLNLEADETDLLTYFDTGGKYNDLFLEYFRADPDVSFLNRVFSIKNGKLDFDTDLVLKVPLSISEEVKEMIANMDLVDSIFNRDTIYLNQDYEVVVSDKIDFNQYSYNELTHQYTRKNLKHHDKNSGIIYKYVKLNPTIPSNKKYRLNETSFLNAKCLKTPKAILEEKEDKKIKQTTITVQGM</sequence>
<dbReference type="AlphaFoldDB" id="A0A1M6YY06"/>
<name>A0A1M6YY06_9FLAO</name>
<dbReference type="Proteomes" id="UP000184364">
    <property type="component" value="Unassembled WGS sequence"/>
</dbReference>